<gene>
    <name evidence="8" type="primary">SPOSA6832_05079</name>
</gene>
<dbReference type="GO" id="GO:0015123">
    <property type="term" value="F:acetate transmembrane transporter activity"/>
    <property type="evidence" value="ECO:0007669"/>
    <property type="project" value="TreeGrafter"/>
</dbReference>
<feature type="transmembrane region" description="Helical" evidence="7">
    <location>
        <begin position="103"/>
        <end position="125"/>
    </location>
</feature>
<dbReference type="AlphaFoldDB" id="A0A0D6EUA4"/>
<protein>
    <submittedName>
        <fullName evidence="8">SPOSA6832_05079-mRNA-1:cds</fullName>
    </submittedName>
</protein>
<feature type="compositionally biased region" description="Polar residues" evidence="6">
    <location>
        <begin position="1"/>
        <end position="12"/>
    </location>
</feature>
<dbReference type="NCBIfam" id="NF038013">
    <property type="entry name" value="AceTr_1"/>
    <property type="match status" value="1"/>
</dbReference>
<evidence type="ECO:0000256" key="7">
    <source>
        <dbReference type="SAM" id="Phobius"/>
    </source>
</evidence>
<dbReference type="GO" id="GO:0005886">
    <property type="term" value="C:plasma membrane"/>
    <property type="evidence" value="ECO:0007669"/>
    <property type="project" value="TreeGrafter"/>
</dbReference>
<keyword evidence="4 7" id="KW-1133">Transmembrane helix</keyword>
<feature type="transmembrane region" description="Helical" evidence="7">
    <location>
        <begin position="197"/>
        <end position="220"/>
    </location>
</feature>
<feature type="non-terminal residue" evidence="8">
    <location>
        <position position="1"/>
    </location>
</feature>
<evidence type="ECO:0000256" key="6">
    <source>
        <dbReference type="SAM" id="MobiDB-lite"/>
    </source>
</evidence>
<evidence type="ECO:0000256" key="3">
    <source>
        <dbReference type="ARBA" id="ARBA00022692"/>
    </source>
</evidence>
<keyword evidence="3 7" id="KW-0812">Transmembrane</keyword>
<keyword evidence="9" id="KW-1185">Reference proteome</keyword>
<dbReference type="Pfam" id="PF01184">
    <property type="entry name" value="Gpr1_Fun34_YaaH"/>
    <property type="match status" value="1"/>
</dbReference>
<evidence type="ECO:0000256" key="5">
    <source>
        <dbReference type="ARBA" id="ARBA00023136"/>
    </source>
</evidence>
<dbReference type="InterPro" id="IPR051633">
    <property type="entry name" value="AceTr"/>
</dbReference>
<feature type="region of interest" description="Disordered" evidence="6">
    <location>
        <begin position="1"/>
        <end position="26"/>
    </location>
</feature>
<feature type="transmembrane region" description="Helical" evidence="7">
    <location>
        <begin position="132"/>
        <end position="153"/>
    </location>
</feature>
<evidence type="ECO:0000256" key="2">
    <source>
        <dbReference type="ARBA" id="ARBA00005587"/>
    </source>
</evidence>
<dbReference type="OrthoDB" id="3648309at2759"/>
<proteinExistence type="inferred from homology"/>
<evidence type="ECO:0000256" key="4">
    <source>
        <dbReference type="ARBA" id="ARBA00022989"/>
    </source>
</evidence>
<dbReference type="EMBL" id="CENE01000055">
    <property type="protein sequence ID" value="CEQ43175.1"/>
    <property type="molecule type" value="Genomic_DNA"/>
</dbReference>
<evidence type="ECO:0000313" key="9">
    <source>
        <dbReference type="Proteomes" id="UP000243876"/>
    </source>
</evidence>
<comment type="subcellular location">
    <subcellularLocation>
        <location evidence="1">Membrane</location>
        <topology evidence="1">Multi-pass membrane protein</topology>
    </subcellularLocation>
</comment>
<reference evidence="9" key="1">
    <citation type="submission" date="2015-02" db="EMBL/GenBank/DDBJ databases">
        <authorList>
            <person name="Gon?alves P."/>
        </authorList>
    </citation>
    <scope>NUCLEOTIDE SEQUENCE [LARGE SCALE GENOMIC DNA]</scope>
</reference>
<sequence length="250" mass="27043">MATQSGPSTQALHSPHSEKTQQLGDIESGGLLDGGASLGRSISVQLTAEQFERLYLQPGGQKAKGDLSKRFANPTPLGLASFLLCLTPFSCYLMGWAGTTTAAAPTLVGAMLFMGGLGLMVAAILEFILGNTFTVVVFFTFGSFWLSFGFLLQPEQGIAAALGATSVDYNGGISMYLFWWSVLTLIYLVASMRTNVVFFLLFLFLDVAFWLLAVLCWYLLTVLIFDSVGIPIKLPVGDLSGFMSRRPHHD</sequence>
<evidence type="ECO:0000256" key="1">
    <source>
        <dbReference type="ARBA" id="ARBA00004141"/>
    </source>
</evidence>
<accession>A0A0D6EUA4</accession>
<dbReference type="PANTHER" id="PTHR31123:SF4">
    <property type="entry name" value="PROTEIN ALCS"/>
    <property type="match status" value="1"/>
</dbReference>
<comment type="similarity">
    <text evidence="2">Belongs to the acetate uptake transporter (AceTr) (TC 2.A.96) family.</text>
</comment>
<dbReference type="Proteomes" id="UP000243876">
    <property type="component" value="Unassembled WGS sequence"/>
</dbReference>
<feature type="transmembrane region" description="Helical" evidence="7">
    <location>
        <begin position="77"/>
        <end position="97"/>
    </location>
</feature>
<keyword evidence="5 7" id="KW-0472">Membrane</keyword>
<name>A0A0D6EUA4_SPOSA</name>
<evidence type="ECO:0000313" key="8">
    <source>
        <dbReference type="EMBL" id="CEQ43175.1"/>
    </source>
</evidence>
<dbReference type="InterPro" id="IPR000791">
    <property type="entry name" value="Gpr1/Fun34/SatP-like"/>
</dbReference>
<dbReference type="PANTHER" id="PTHR31123">
    <property type="entry name" value="ACCUMULATION OF DYADS PROTEIN 2-RELATED"/>
    <property type="match status" value="1"/>
</dbReference>
<feature type="transmembrane region" description="Helical" evidence="7">
    <location>
        <begin position="173"/>
        <end position="190"/>
    </location>
</feature>
<organism evidence="8 9">
    <name type="scientific">Sporidiobolus salmonicolor</name>
    <name type="common">Yeast-like fungus</name>
    <name type="synonym">Sporobolomyces salmonicolor</name>
    <dbReference type="NCBI Taxonomy" id="5005"/>
    <lineage>
        <taxon>Eukaryota</taxon>
        <taxon>Fungi</taxon>
        <taxon>Dikarya</taxon>
        <taxon>Basidiomycota</taxon>
        <taxon>Pucciniomycotina</taxon>
        <taxon>Microbotryomycetes</taxon>
        <taxon>Sporidiobolales</taxon>
        <taxon>Sporidiobolaceae</taxon>
        <taxon>Sporobolomyces</taxon>
    </lineage>
</organism>